<feature type="domain" description="Peptidase A1" evidence="10">
    <location>
        <begin position="698"/>
        <end position="1058"/>
    </location>
</feature>
<protein>
    <recommendedName>
        <fullName evidence="10">Peptidase A1 domain-containing protein</fullName>
    </recommendedName>
</protein>
<keyword evidence="6" id="KW-0378">Hydrolase</keyword>
<dbReference type="CDD" id="cd05476">
    <property type="entry name" value="pepsin_A_like_plant"/>
    <property type="match status" value="1"/>
</dbReference>
<comment type="subcellular location">
    <subcellularLocation>
        <location evidence="1">Nucleus</location>
    </subcellularLocation>
</comment>
<evidence type="ECO:0000313" key="11">
    <source>
        <dbReference type="EMBL" id="RZC75894.1"/>
    </source>
</evidence>
<dbReference type="InterPro" id="IPR007133">
    <property type="entry name" value="RNA_pol_II-assoc_Paf1"/>
</dbReference>
<feature type="compositionally biased region" description="Pro residues" evidence="9">
    <location>
        <begin position="62"/>
        <end position="94"/>
    </location>
</feature>
<dbReference type="Proteomes" id="UP000316621">
    <property type="component" value="Chromosome 9"/>
</dbReference>
<dbReference type="EMBL" id="CM010723">
    <property type="protein sequence ID" value="RZC75894.1"/>
    <property type="molecule type" value="Genomic_DNA"/>
</dbReference>
<gene>
    <name evidence="11" type="ORF">C5167_001291</name>
</gene>
<dbReference type="GO" id="GO:0016593">
    <property type="term" value="C:Cdc73/Paf1 complex"/>
    <property type="evidence" value="ECO:0007669"/>
    <property type="project" value="InterPro"/>
</dbReference>
<evidence type="ECO:0000256" key="6">
    <source>
        <dbReference type="ARBA" id="ARBA00022801"/>
    </source>
</evidence>
<dbReference type="InterPro" id="IPR032799">
    <property type="entry name" value="TAXi_C"/>
</dbReference>
<feature type="compositionally biased region" description="Pro residues" evidence="9">
    <location>
        <begin position="8"/>
        <end position="25"/>
    </location>
</feature>
<dbReference type="OMA" id="ANDRHKA"/>
<feature type="compositionally biased region" description="Basic and acidic residues" evidence="9">
    <location>
        <begin position="215"/>
        <end position="240"/>
    </location>
</feature>
<keyword evidence="8" id="KW-0539">Nucleus</keyword>
<dbReference type="PANTHER" id="PTHR23188:SF12">
    <property type="entry name" value="RNA POLYMERASE II-ASSOCIATED FACTOR 1 HOMOLOG"/>
    <property type="match status" value="1"/>
</dbReference>
<dbReference type="Gramene" id="RZC75894">
    <property type="protein sequence ID" value="RZC75894"/>
    <property type="gene ID" value="C5167_001291"/>
</dbReference>
<feature type="compositionally biased region" description="Pro residues" evidence="9">
    <location>
        <begin position="115"/>
        <end position="149"/>
    </location>
</feature>
<evidence type="ECO:0000256" key="7">
    <source>
        <dbReference type="ARBA" id="ARBA00023180"/>
    </source>
</evidence>
<dbReference type="Pfam" id="PF03985">
    <property type="entry name" value="Paf1"/>
    <property type="match status" value="1"/>
</dbReference>
<dbReference type="SUPFAM" id="SSF50630">
    <property type="entry name" value="Acid proteases"/>
    <property type="match status" value="1"/>
</dbReference>
<proteinExistence type="inferred from homology"/>
<evidence type="ECO:0000259" key="10">
    <source>
        <dbReference type="PROSITE" id="PS51767"/>
    </source>
</evidence>
<dbReference type="GO" id="GO:0000993">
    <property type="term" value="F:RNA polymerase II complex binding"/>
    <property type="evidence" value="ECO:0007669"/>
    <property type="project" value="TreeGrafter"/>
</dbReference>
<dbReference type="PROSITE" id="PS51767">
    <property type="entry name" value="PEPTIDASE_A1"/>
    <property type="match status" value="1"/>
</dbReference>
<reference evidence="11 12" key="1">
    <citation type="journal article" date="2018" name="Science">
        <title>The opium poppy genome and morphinan production.</title>
        <authorList>
            <person name="Guo L."/>
            <person name="Winzer T."/>
            <person name="Yang X."/>
            <person name="Li Y."/>
            <person name="Ning Z."/>
            <person name="He Z."/>
            <person name="Teodor R."/>
            <person name="Lu Y."/>
            <person name="Bowser T.A."/>
            <person name="Graham I.A."/>
            <person name="Ye K."/>
        </authorList>
    </citation>
    <scope>NUCLEOTIDE SEQUENCE [LARGE SCALE GENOMIC DNA]</scope>
    <source>
        <strain evidence="12">cv. HN1</strain>
        <tissue evidence="11">Leaves</tissue>
    </source>
</reference>
<comment type="similarity">
    <text evidence="2">Belongs to the peptidase A1 family.</text>
</comment>
<feature type="compositionally biased region" description="Basic residues" evidence="9">
    <location>
        <begin position="165"/>
        <end position="174"/>
    </location>
</feature>
<dbReference type="PROSITE" id="PS00141">
    <property type="entry name" value="ASP_PROTEASE"/>
    <property type="match status" value="1"/>
</dbReference>
<dbReference type="Pfam" id="PF14543">
    <property type="entry name" value="TAXi_N"/>
    <property type="match status" value="1"/>
</dbReference>
<keyword evidence="5" id="KW-0064">Aspartyl protease</keyword>
<name>A0A4Y7KRD0_PAPSO</name>
<feature type="compositionally biased region" description="Pro residues" evidence="9">
    <location>
        <begin position="39"/>
        <end position="52"/>
    </location>
</feature>
<dbReference type="InterPro" id="IPR032861">
    <property type="entry name" value="TAXi_N"/>
</dbReference>
<dbReference type="Gene3D" id="2.40.70.10">
    <property type="entry name" value="Acid Proteases"/>
    <property type="match status" value="2"/>
</dbReference>
<keyword evidence="7" id="KW-0325">Glycoprotein</keyword>
<dbReference type="InterPro" id="IPR034161">
    <property type="entry name" value="Pepsin-like_plant"/>
</dbReference>
<dbReference type="SUPFAM" id="SSF101447">
    <property type="entry name" value="Formin homology 2 domain (FH2 domain)"/>
    <property type="match status" value="1"/>
</dbReference>
<feature type="compositionally biased region" description="Polar residues" evidence="9">
    <location>
        <begin position="650"/>
        <end position="665"/>
    </location>
</feature>
<dbReference type="InterPro" id="IPR033121">
    <property type="entry name" value="PEPTIDASE_A1"/>
</dbReference>
<evidence type="ECO:0000313" key="12">
    <source>
        <dbReference type="Proteomes" id="UP000316621"/>
    </source>
</evidence>
<keyword evidence="12" id="KW-1185">Reference proteome</keyword>
<accession>A0A4Y7KRD0</accession>
<dbReference type="PRINTS" id="PR01217">
    <property type="entry name" value="PRICHEXTENSN"/>
</dbReference>
<dbReference type="GO" id="GO:0006508">
    <property type="term" value="P:proteolysis"/>
    <property type="evidence" value="ECO:0007669"/>
    <property type="project" value="UniProtKB-KW"/>
</dbReference>
<evidence type="ECO:0000256" key="8">
    <source>
        <dbReference type="ARBA" id="ARBA00023242"/>
    </source>
</evidence>
<evidence type="ECO:0000256" key="1">
    <source>
        <dbReference type="ARBA" id="ARBA00004123"/>
    </source>
</evidence>
<dbReference type="InterPro" id="IPR021109">
    <property type="entry name" value="Peptidase_aspartic_dom_sf"/>
</dbReference>
<evidence type="ECO:0000256" key="4">
    <source>
        <dbReference type="ARBA" id="ARBA00022670"/>
    </source>
</evidence>
<evidence type="ECO:0000256" key="3">
    <source>
        <dbReference type="ARBA" id="ARBA00007560"/>
    </source>
</evidence>
<dbReference type="GO" id="GO:0006368">
    <property type="term" value="P:transcription elongation by RNA polymerase II"/>
    <property type="evidence" value="ECO:0007669"/>
    <property type="project" value="InterPro"/>
</dbReference>
<evidence type="ECO:0000256" key="2">
    <source>
        <dbReference type="ARBA" id="ARBA00007447"/>
    </source>
</evidence>
<dbReference type="STRING" id="3469.A0A4Y7KRD0"/>
<dbReference type="GO" id="GO:0003682">
    <property type="term" value="F:chromatin binding"/>
    <property type="evidence" value="ECO:0007669"/>
    <property type="project" value="TreeGrafter"/>
</dbReference>
<dbReference type="AlphaFoldDB" id="A0A4Y7KRD0"/>
<dbReference type="InterPro" id="IPR001969">
    <property type="entry name" value="Aspartic_peptidase_AS"/>
</dbReference>
<feature type="compositionally biased region" description="Basic residues" evidence="9">
    <location>
        <begin position="188"/>
        <end position="202"/>
    </location>
</feature>
<dbReference type="Pfam" id="PF14541">
    <property type="entry name" value="TAXi_C"/>
    <property type="match status" value="1"/>
</dbReference>
<evidence type="ECO:0000256" key="9">
    <source>
        <dbReference type="SAM" id="MobiDB-lite"/>
    </source>
</evidence>
<feature type="region of interest" description="Disordered" evidence="9">
    <location>
        <begin position="1"/>
        <end position="278"/>
    </location>
</feature>
<dbReference type="PANTHER" id="PTHR23188">
    <property type="entry name" value="RNA POLYMERASE II-ASSOCIATED FACTOR 1 HOMOLOG"/>
    <property type="match status" value="1"/>
</dbReference>
<feature type="compositionally biased region" description="Polar residues" evidence="9">
    <location>
        <begin position="95"/>
        <end position="110"/>
    </location>
</feature>
<comment type="similarity">
    <text evidence="3">Belongs to the PAF1 family.</text>
</comment>
<feature type="region of interest" description="Disordered" evidence="9">
    <location>
        <begin position="650"/>
        <end position="679"/>
    </location>
</feature>
<dbReference type="FunFam" id="2.40.70.10:FF:000046">
    <property type="entry name" value="Aspartic proteinase PCS1"/>
    <property type="match status" value="1"/>
</dbReference>
<dbReference type="GO" id="GO:0004190">
    <property type="term" value="F:aspartic-type endopeptidase activity"/>
    <property type="evidence" value="ECO:0007669"/>
    <property type="project" value="UniProtKB-KW"/>
</dbReference>
<sequence>MASFRSYPPQPPPPSNQNPVAPPLPGGGSSQSRGFSSQPPLPPAPTSFPPNYQPNSNHHYRPAPPQPQQAYPYQPPQVPPQPYPAAAAPPPMPPSGSQYYPASQYSQFRNSVQPPTVPPPPGPPPPSSPPPPPPPSVPPPSLPPPPPPSSSSQPHHQSRDNRSNNHGHHGHHRGGPRESSGSGLHDQSRHHSKHGLPPKQHKSSGPPPPASRPGGRVETEEERMIRKKREYEKQRQEEKHRHQAKESQSSAMQKAQIMASGAKGHGSIVGSRMGAGKSTPFLNAERIENRLKKPTTFLCKLKYTKYTITSLEKMHKPKLFVEPDLGIPLDLLDISVYNPPDTKQTLAPEDKELLRDAESATPIKQDGIKRKERPTDKGLSWLVKTEYISPISMEAAKTPLSEKQAKDLREIRGGRHILDNTNNREKQIQAINASFEACKSRPVHATNKRLQPVEILPLLPDFDRSNDKFVMATFDGEPTADSEVFSKLDKTTRDVHESQASYTLSHMSVLSVHAIMKSFTASGSDPAMLDKFLAYMAPSPDELWKDVYEESEDISYSWVREYQWDVRGNDAEDHATYIVALGEETARYLPLPTKLVLRKKRAKDGRSNTEIEHYPVPASVTVRNRPEVSAKELVKDSGFKCQIPDCYVNTDNQDYTNSKGNYSSSKRGRSGNEDNMRHYKSPRVQEMDNYSGGEDEILTVSLTVGTPPQNVVMVLDTGSELSWLRCNNPSLPNSLPTFNPLSSSSYSPMLCSSPACSTQVRGFTIPLWCDSNKLCHTTLSYADASFSEGNLAYETFHIGSSSVPGTIFGCMSTSFSSSSEEDPKNTGLMGMNRGSLSFVSQMGFPKFSYCISEGDSSGVLLLGNMSSPWLKPLSYTPLLQISTPLPYFDRAAYTVQLQGIMVSKKLLTLPKFALVPDHTGAGQTMIDSGTQFTFLLGSVYEALRNEFVNQTQGILHVLEEEDFVFQGAMDLCYRVPATRTIFSDLPTVSLMFSGAEIVVTPDQLLYQVAGEMRGSDSVYCFTFGNSELLGIEAFVIGHHHQQNVWVEFDLQNSRIGFAPIHCGIASQRLGI</sequence>
<evidence type="ECO:0000256" key="5">
    <source>
        <dbReference type="ARBA" id="ARBA00022750"/>
    </source>
</evidence>
<dbReference type="FunFam" id="2.40.70.10:FF:000073">
    <property type="entry name" value="Aspartic proteinase PCS1"/>
    <property type="match status" value="1"/>
</dbReference>
<organism evidence="11 12">
    <name type="scientific">Papaver somniferum</name>
    <name type="common">Opium poppy</name>
    <dbReference type="NCBI Taxonomy" id="3469"/>
    <lineage>
        <taxon>Eukaryota</taxon>
        <taxon>Viridiplantae</taxon>
        <taxon>Streptophyta</taxon>
        <taxon>Embryophyta</taxon>
        <taxon>Tracheophyta</taxon>
        <taxon>Spermatophyta</taxon>
        <taxon>Magnoliopsida</taxon>
        <taxon>Ranunculales</taxon>
        <taxon>Papaveraceae</taxon>
        <taxon>Papaveroideae</taxon>
        <taxon>Papaver</taxon>
    </lineage>
</organism>
<keyword evidence="4" id="KW-0645">Protease</keyword>